<sequence>MKFAVWPFCHNNYNSLIEFISLAEIGVTICIIGTALALNQVTPNICGLVFFNFASSIAISLEVSYYLHDWREFWKGQQTLFVSSPLRLDFLPSVLWLLLFNSTATFIVVFFVNFRQSFGFPSLSKR</sequence>
<keyword evidence="3" id="KW-1185">Reference proteome</keyword>
<feature type="transmembrane region" description="Helical" evidence="1">
    <location>
        <begin position="94"/>
        <end position="114"/>
    </location>
</feature>
<gene>
    <name evidence="2" type="ORF">WR25_24949</name>
</gene>
<dbReference type="Proteomes" id="UP000218231">
    <property type="component" value="Unassembled WGS sequence"/>
</dbReference>
<keyword evidence="1" id="KW-1133">Transmembrane helix</keyword>
<feature type="transmembrane region" description="Helical" evidence="1">
    <location>
        <begin position="45"/>
        <end position="67"/>
    </location>
</feature>
<comment type="caution">
    <text evidence="2">The sequence shown here is derived from an EMBL/GenBank/DDBJ whole genome shotgun (WGS) entry which is preliminary data.</text>
</comment>
<name>A0A2A2J2W4_9BILA</name>
<keyword evidence="1" id="KW-0472">Membrane</keyword>
<dbReference type="EMBL" id="LIAE01010745">
    <property type="protein sequence ID" value="PAV55862.1"/>
    <property type="molecule type" value="Genomic_DNA"/>
</dbReference>
<evidence type="ECO:0000313" key="2">
    <source>
        <dbReference type="EMBL" id="PAV55862.1"/>
    </source>
</evidence>
<accession>A0A2A2J2W4</accession>
<reference evidence="2 3" key="1">
    <citation type="journal article" date="2017" name="Curr. Biol.">
        <title>Genome architecture and evolution of a unichromosomal asexual nematode.</title>
        <authorList>
            <person name="Fradin H."/>
            <person name="Zegar C."/>
            <person name="Gutwein M."/>
            <person name="Lucas J."/>
            <person name="Kovtun M."/>
            <person name="Corcoran D."/>
            <person name="Baugh L.R."/>
            <person name="Kiontke K."/>
            <person name="Gunsalus K."/>
            <person name="Fitch D.H."/>
            <person name="Piano F."/>
        </authorList>
    </citation>
    <scope>NUCLEOTIDE SEQUENCE [LARGE SCALE GENOMIC DNA]</scope>
    <source>
        <strain evidence="2">PF1309</strain>
    </source>
</reference>
<keyword evidence="1" id="KW-0812">Transmembrane</keyword>
<evidence type="ECO:0000256" key="1">
    <source>
        <dbReference type="SAM" id="Phobius"/>
    </source>
</evidence>
<dbReference type="AlphaFoldDB" id="A0A2A2J2W4"/>
<proteinExistence type="predicted"/>
<evidence type="ECO:0000313" key="3">
    <source>
        <dbReference type="Proteomes" id="UP000218231"/>
    </source>
</evidence>
<organism evidence="2 3">
    <name type="scientific">Diploscapter pachys</name>
    <dbReference type="NCBI Taxonomy" id="2018661"/>
    <lineage>
        <taxon>Eukaryota</taxon>
        <taxon>Metazoa</taxon>
        <taxon>Ecdysozoa</taxon>
        <taxon>Nematoda</taxon>
        <taxon>Chromadorea</taxon>
        <taxon>Rhabditida</taxon>
        <taxon>Rhabditina</taxon>
        <taxon>Rhabditomorpha</taxon>
        <taxon>Rhabditoidea</taxon>
        <taxon>Rhabditidae</taxon>
        <taxon>Diploscapter</taxon>
    </lineage>
</organism>
<protein>
    <submittedName>
        <fullName evidence="2">Uncharacterized protein</fullName>
    </submittedName>
</protein>
<feature type="transmembrane region" description="Helical" evidence="1">
    <location>
        <begin position="20"/>
        <end position="38"/>
    </location>
</feature>